<reference evidence="1" key="1">
    <citation type="submission" date="2014-11" db="EMBL/GenBank/DDBJ databases">
        <authorList>
            <person name="Amaro Gonzalez C."/>
        </authorList>
    </citation>
    <scope>NUCLEOTIDE SEQUENCE</scope>
</reference>
<sequence length="36" mass="4095">MTAHSDFRSLTTPTQLQYKSNHRIIVAQGTISFSEK</sequence>
<name>A0A0E9VA04_ANGAN</name>
<organism evidence="1">
    <name type="scientific">Anguilla anguilla</name>
    <name type="common">European freshwater eel</name>
    <name type="synonym">Muraena anguilla</name>
    <dbReference type="NCBI Taxonomy" id="7936"/>
    <lineage>
        <taxon>Eukaryota</taxon>
        <taxon>Metazoa</taxon>
        <taxon>Chordata</taxon>
        <taxon>Craniata</taxon>
        <taxon>Vertebrata</taxon>
        <taxon>Euteleostomi</taxon>
        <taxon>Actinopterygii</taxon>
        <taxon>Neopterygii</taxon>
        <taxon>Teleostei</taxon>
        <taxon>Anguilliformes</taxon>
        <taxon>Anguillidae</taxon>
        <taxon>Anguilla</taxon>
    </lineage>
</organism>
<dbReference type="EMBL" id="GBXM01033633">
    <property type="protein sequence ID" value="JAH74944.1"/>
    <property type="molecule type" value="Transcribed_RNA"/>
</dbReference>
<proteinExistence type="predicted"/>
<dbReference type="AlphaFoldDB" id="A0A0E9VA04"/>
<reference evidence="1" key="2">
    <citation type="journal article" date="2015" name="Fish Shellfish Immunol.">
        <title>Early steps in the European eel (Anguilla anguilla)-Vibrio vulnificus interaction in the gills: Role of the RtxA13 toxin.</title>
        <authorList>
            <person name="Callol A."/>
            <person name="Pajuelo D."/>
            <person name="Ebbesson L."/>
            <person name="Teles M."/>
            <person name="MacKenzie S."/>
            <person name="Amaro C."/>
        </authorList>
    </citation>
    <scope>NUCLEOTIDE SEQUENCE</scope>
</reference>
<accession>A0A0E9VA04</accession>
<protein>
    <submittedName>
        <fullName evidence="1">Uncharacterized protein</fullName>
    </submittedName>
</protein>
<evidence type="ECO:0000313" key="1">
    <source>
        <dbReference type="EMBL" id="JAH74944.1"/>
    </source>
</evidence>